<evidence type="ECO:0000313" key="3">
    <source>
        <dbReference type="Proteomes" id="UP000239550"/>
    </source>
</evidence>
<dbReference type="Proteomes" id="UP000239550">
    <property type="component" value="Unassembled WGS sequence"/>
</dbReference>
<gene>
    <name evidence="2" type="ORF">C6H66_23545</name>
</gene>
<dbReference type="AlphaFoldDB" id="A0A2S8PUE8"/>
<proteinExistence type="predicted"/>
<organism evidence="2 3">
    <name type="scientific">Photorhabdus hindustanensis</name>
    <dbReference type="NCBI Taxonomy" id="2918802"/>
    <lineage>
        <taxon>Bacteria</taxon>
        <taxon>Pseudomonadati</taxon>
        <taxon>Pseudomonadota</taxon>
        <taxon>Gammaproteobacteria</taxon>
        <taxon>Enterobacterales</taxon>
        <taxon>Morganellaceae</taxon>
        <taxon>Photorhabdus</taxon>
    </lineage>
</organism>
<name>A0A2S8PUE8_9GAMM</name>
<evidence type="ECO:0000313" key="2">
    <source>
        <dbReference type="EMBL" id="PQQ22436.1"/>
    </source>
</evidence>
<feature type="region of interest" description="Disordered" evidence="1">
    <location>
        <begin position="404"/>
        <end position="425"/>
    </location>
</feature>
<evidence type="ECO:0000256" key="1">
    <source>
        <dbReference type="SAM" id="MobiDB-lite"/>
    </source>
</evidence>
<dbReference type="EMBL" id="PUWT01000095">
    <property type="protein sequence ID" value="PQQ22436.1"/>
    <property type="molecule type" value="Genomic_DNA"/>
</dbReference>
<accession>A0A2S8PUE8</accession>
<protein>
    <submittedName>
        <fullName evidence="2">Uncharacterized protein</fullName>
    </submittedName>
</protein>
<dbReference type="RefSeq" id="WP_105396895.1">
    <property type="nucleotide sequence ID" value="NZ_CAWNTA010000166.1"/>
</dbReference>
<reference evidence="2 3" key="1">
    <citation type="submission" date="2018-02" db="EMBL/GenBank/DDBJ databases">
        <title>Five New Genomes of Indian Photorhabdus Isolates TSA.</title>
        <authorList>
            <person name="Dubay B."/>
            <person name="Somvanshi V.S."/>
        </authorList>
    </citation>
    <scope>NUCLEOTIDE SEQUENCE [LARGE SCALE GENOMIC DNA]</scope>
    <source>
        <strain evidence="2 3">H1</strain>
    </source>
</reference>
<comment type="caution">
    <text evidence="2">The sequence shown here is derived from an EMBL/GenBank/DDBJ whole genome shotgun (WGS) entry which is preliminary data.</text>
</comment>
<sequence length="662" mass="73711">MGNAFDFELNADENATKIINEIIDRLNSLNPQLAKTTEALKFGGSKTTEYVDSLNTRMRDMSRYAKDNVQHIGDMVPPLKNFGELATKYGGIATKLGGVGVAAYGASKAFENLVNMGKEAYDLDVSAKNSAMSVPDFTRLQGALIQIGVEADDAKKSVEGFYGILNHPLQGRREEARAELTKMGVPLYENDHGTIDVYKTFPEVVKAMQKYPSDVQNTIAEKIGLDEHGLALARKGPEKYQKLLAGSDWQGHTRSQADNDKLNEFNDRYNNLNSWYEGTKTRLSIVFAKLALAETDFVGDLAGKIIKRKIDDFAAIGRFVSDGGFSYEDKEKAYKGKLNHKNNVNNEIYHGNKKEDLRKQALKDKAFRKSLSYYEDFLLSWGSTNDDLEKKINDRYGAAWEAEKRKREGSKTPNIPTLGIQYPKPKNKSKILKKDSFGLRIKNPGNVRDAPNGVGYVQGQSGTFVKFGNSHDGLTALARQLMLNGDRGKDTVNSTISTHAPAGGIDRNNTQAYINFVSNETGFLPNQQLDMHDPAVLEKLMAAIIKQENHGQQPFSQKEITDAITAAIFDPKWQGLRDRYYLNQQRMINQPALPESDKRPPSIFANQANNSELAQNMAEAIQTAIGENKFQVEITLVNSKTGERQQFNAKTGGRVTTSMQYP</sequence>
<keyword evidence="3" id="KW-1185">Reference proteome</keyword>